<feature type="compositionally biased region" description="Low complexity" evidence="1">
    <location>
        <begin position="50"/>
        <end position="84"/>
    </location>
</feature>
<keyword evidence="2" id="KW-0812">Transmembrane</keyword>
<feature type="region of interest" description="Disordered" evidence="1">
    <location>
        <begin position="49"/>
        <end position="86"/>
    </location>
</feature>
<accession>A0A7S1UNX3</accession>
<feature type="compositionally biased region" description="Low complexity" evidence="1">
    <location>
        <begin position="180"/>
        <end position="189"/>
    </location>
</feature>
<keyword evidence="2" id="KW-1133">Transmembrane helix</keyword>
<sequence>MPQFRVVIPDHVQPGQNIRIRCPDGSQGDVTVPPGLKSGDYFVFEMPDASSSSSSGDNNGRGGNSSTTTTTTTTKRSSTSNNTTQIAKNISKNGAVWGFLDREIVSLQDFLMALGVGLLIGFSIVCGFLLGVLFVTDPTAKIASTGVPSSSSGLPSSSSSSSSTHPTMTTNTMHHHHHIPSTTSSSSSSYDHQEL</sequence>
<organism evidence="3">
    <name type="scientific">Grammatophora oceanica</name>
    <dbReference type="NCBI Taxonomy" id="210454"/>
    <lineage>
        <taxon>Eukaryota</taxon>
        <taxon>Sar</taxon>
        <taxon>Stramenopiles</taxon>
        <taxon>Ochrophyta</taxon>
        <taxon>Bacillariophyta</taxon>
        <taxon>Fragilariophyceae</taxon>
        <taxon>Fragilariophycidae</taxon>
        <taxon>Rhabdonematales</taxon>
        <taxon>Grammatophoraceae</taxon>
        <taxon>Grammatophora</taxon>
    </lineage>
</organism>
<proteinExistence type="predicted"/>
<keyword evidence="2" id="KW-0472">Membrane</keyword>
<evidence type="ECO:0000256" key="2">
    <source>
        <dbReference type="SAM" id="Phobius"/>
    </source>
</evidence>
<feature type="region of interest" description="Disordered" evidence="1">
    <location>
        <begin position="144"/>
        <end position="195"/>
    </location>
</feature>
<name>A0A7S1UNX3_9STRA</name>
<gene>
    <name evidence="3" type="ORF">GOCE00092_LOCUS2691</name>
</gene>
<feature type="compositionally biased region" description="Low complexity" evidence="1">
    <location>
        <begin position="144"/>
        <end position="172"/>
    </location>
</feature>
<evidence type="ECO:0000256" key="1">
    <source>
        <dbReference type="SAM" id="MobiDB-lite"/>
    </source>
</evidence>
<feature type="transmembrane region" description="Helical" evidence="2">
    <location>
        <begin position="110"/>
        <end position="135"/>
    </location>
</feature>
<dbReference type="EMBL" id="HBGK01005023">
    <property type="protein sequence ID" value="CAD9273783.1"/>
    <property type="molecule type" value="Transcribed_RNA"/>
</dbReference>
<protein>
    <submittedName>
        <fullName evidence="3">Uncharacterized protein</fullName>
    </submittedName>
</protein>
<dbReference type="AlphaFoldDB" id="A0A7S1UNX3"/>
<evidence type="ECO:0000313" key="3">
    <source>
        <dbReference type="EMBL" id="CAD9273783.1"/>
    </source>
</evidence>
<reference evidence="3" key="1">
    <citation type="submission" date="2021-01" db="EMBL/GenBank/DDBJ databases">
        <authorList>
            <person name="Corre E."/>
            <person name="Pelletier E."/>
            <person name="Niang G."/>
            <person name="Scheremetjew M."/>
            <person name="Finn R."/>
            <person name="Kale V."/>
            <person name="Holt S."/>
            <person name="Cochrane G."/>
            <person name="Meng A."/>
            <person name="Brown T."/>
            <person name="Cohen L."/>
        </authorList>
    </citation>
    <scope>NUCLEOTIDE SEQUENCE</scope>
    <source>
        <strain evidence="3">CCMP 410</strain>
    </source>
</reference>